<accession>K2FGK6</accession>
<dbReference type="AlphaFoldDB" id="K2FGK6"/>
<evidence type="ECO:0000313" key="1">
    <source>
        <dbReference type="EMBL" id="EKE30281.1"/>
    </source>
</evidence>
<reference evidence="1" key="1">
    <citation type="journal article" date="2012" name="Science">
        <title>Fermentation, hydrogen, and sulfur metabolism in multiple uncultivated bacterial phyla.</title>
        <authorList>
            <person name="Wrighton K.C."/>
            <person name="Thomas B.C."/>
            <person name="Sharon I."/>
            <person name="Miller C.S."/>
            <person name="Castelle C.J."/>
            <person name="VerBerkmoes N.C."/>
            <person name="Wilkins M.J."/>
            <person name="Hettich R.L."/>
            <person name="Lipton M.S."/>
            <person name="Williams K.H."/>
            <person name="Long P.E."/>
            <person name="Banfield J.F."/>
        </authorList>
    </citation>
    <scope>NUCLEOTIDE SEQUENCE [LARGE SCALE GENOMIC DNA]</scope>
</reference>
<dbReference type="EMBL" id="AMFJ01000015">
    <property type="protein sequence ID" value="EKE30281.1"/>
    <property type="molecule type" value="Genomic_DNA"/>
</dbReference>
<gene>
    <name evidence="1" type="ORF">ACD_2C00015G0010</name>
</gene>
<proteinExistence type="predicted"/>
<protein>
    <submittedName>
        <fullName evidence="1">Uncharacterized protein</fullName>
    </submittedName>
</protein>
<comment type="caution">
    <text evidence="1">The sequence shown here is derived from an EMBL/GenBank/DDBJ whole genome shotgun (WGS) entry which is preliminary data.</text>
</comment>
<sequence length="398" mass="47769">MHTRKSATEVYLSKNVNNKIVIVSVIDFIVAKIKKVIDAKKHHQFVALTNKLHFMAFWLEKFINKPPRAEKTEWASSEAESFRDWPTVLIQGKNWKVVFFNQTLIDSISSLSQWKISTSDEVKKLLEEKVRSESVGLVLPRLYDLIYIPDTLTQIHERDHNLGDCISYTDVYENNINWELVVNKTQLNDDHLIIKSWMTLKSVDHPIIDRLISDQKSLRDWRLTGNLWMKYDFEAFARKYTCLVEEILWSDSNTLKEIAIYLELLVQLWNIWDILIDRAYFLINWFNWKEHYFNTEFLRNSPFEDKDSLMASLKSWKFLRRVYGRDTFYTSKQLEKLQETWHYSDYFYPMIDESGTRAMVSWDNFKYESPNYFWDSSKTNHDNLMTFWIWALEKCDDI</sequence>
<organism evidence="1">
    <name type="scientific">uncultured bacterium</name>
    <name type="common">gcode 4</name>
    <dbReference type="NCBI Taxonomy" id="1234023"/>
    <lineage>
        <taxon>Bacteria</taxon>
        <taxon>environmental samples</taxon>
    </lineage>
</organism>
<name>K2FGK6_9BACT</name>